<evidence type="ECO:0000256" key="2">
    <source>
        <dbReference type="ARBA" id="ARBA00022448"/>
    </source>
</evidence>
<evidence type="ECO:0000313" key="10">
    <source>
        <dbReference type="Proteomes" id="UP001597402"/>
    </source>
</evidence>
<dbReference type="InterPro" id="IPR045324">
    <property type="entry name" value="Small_multidrug_res"/>
</dbReference>
<feature type="transmembrane region" description="Helical" evidence="8">
    <location>
        <begin position="59"/>
        <end position="79"/>
    </location>
</feature>
<keyword evidence="3" id="KW-1003">Cell membrane</keyword>
<keyword evidence="4 7" id="KW-0812">Transmembrane</keyword>
<dbReference type="EMBL" id="JBHUHP010000028">
    <property type="protein sequence ID" value="MFD2093781.1"/>
    <property type="molecule type" value="Genomic_DNA"/>
</dbReference>
<dbReference type="PANTHER" id="PTHR30561">
    <property type="entry name" value="SMR FAMILY PROTON-DEPENDENT DRUG EFFLUX TRANSPORTER SUGE"/>
    <property type="match status" value="1"/>
</dbReference>
<protein>
    <submittedName>
        <fullName evidence="9">DMT family transporter</fullName>
    </submittedName>
</protein>
<dbReference type="InterPro" id="IPR037185">
    <property type="entry name" value="EmrE-like"/>
</dbReference>
<dbReference type="Pfam" id="PF00893">
    <property type="entry name" value="Multi_Drug_Res"/>
    <property type="match status" value="1"/>
</dbReference>
<evidence type="ECO:0000256" key="4">
    <source>
        <dbReference type="ARBA" id="ARBA00022692"/>
    </source>
</evidence>
<evidence type="ECO:0000256" key="1">
    <source>
        <dbReference type="ARBA" id="ARBA00004651"/>
    </source>
</evidence>
<dbReference type="RefSeq" id="WP_376879784.1">
    <property type="nucleotide sequence ID" value="NZ_JBHUHP010000028.1"/>
</dbReference>
<keyword evidence="6 8" id="KW-0472">Membrane</keyword>
<organism evidence="9 10">
    <name type="scientific">Blastococcus deserti</name>
    <dbReference type="NCBI Taxonomy" id="2259033"/>
    <lineage>
        <taxon>Bacteria</taxon>
        <taxon>Bacillati</taxon>
        <taxon>Actinomycetota</taxon>
        <taxon>Actinomycetes</taxon>
        <taxon>Geodermatophilales</taxon>
        <taxon>Geodermatophilaceae</taxon>
        <taxon>Blastococcus</taxon>
    </lineage>
</organism>
<feature type="transmembrane region" description="Helical" evidence="8">
    <location>
        <begin position="26"/>
        <end position="47"/>
    </location>
</feature>
<gene>
    <name evidence="9" type="ORF">ACFSHS_19640</name>
</gene>
<evidence type="ECO:0000256" key="6">
    <source>
        <dbReference type="ARBA" id="ARBA00023136"/>
    </source>
</evidence>
<name>A0ABW4XEA8_9ACTN</name>
<evidence type="ECO:0000256" key="7">
    <source>
        <dbReference type="RuleBase" id="RU003942"/>
    </source>
</evidence>
<keyword evidence="5 8" id="KW-1133">Transmembrane helix</keyword>
<dbReference type="SUPFAM" id="SSF103481">
    <property type="entry name" value="Multidrug resistance efflux transporter EmrE"/>
    <property type="match status" value="1"/>
</dbReference>
<comment type="subcellular location">
    <subcellularLocation>
        <location evidence="1 7">Cell membrane</location>
        <topology evidence="1 7">Multi-pass membrane protein</topology>
    </subcellularLocation>
</comment>
<keyword evidence="2" id="KW-0813">Transport</keyword>
<evidence type="ECO:0000256" key="3">
    <source>
        <dbReference type="ARBA" id="ARBA00022475"/>
    </source>
</evidence>
<keyword evidence="10" id="KW-1185">Reference proteome</keyword>
<sequence length="107" mass="10758">MVYLLLTVAIAAEVLATSALPRTAGFTLVVPSVVVVGGYGFAAFLLAHVVKSMPVGIAYAIWAGVGTLTVVAVGATFLGQPISTWQVAGILLIVAGVVLVNLGGQAH</sequence>
<dbReference type="Gene3D" id="1.10.3730.20">
    <property type="match status" value="1"/>
</dbReference>
<evidence type="ECO:0000256" key="5">
    <source>
        <dbReference type="ARBA" id="ARBA00022989"/>
    </source>
</evidence>
<dbReference type="PANTHER" id="PTHR30561:SF1">
    <property type="entry name" value="MULTIDRUG TRANSPORTER EMRE"/>
    <property type="match status" value="1"/>
</dbReference>
<comment type="similarity">
    <text evidence="7">Belongs to the drug/metabolite transporter (DMT) superfamily. Small multidrug resistance (SMR) (TC 2.A.7.1) family.</text>
</comment>
<accession>A0ABW4XEA8</accession>
<evidence type="ECO:0000313" key="9">
    <source>
        <dbReference type="EMBL" id="MFD2093781.1"/>
    </source>
</evidence>
<reference evidence="10" key="1">
    <citation type="journal article" date="2019" name="Int. J. Syst. Evol. Microbiol.">
        <title>The Global Catalogue of Microorganisms (GCM) 10K type strain sequencing project: providing services to taxonomists for standard genome sequencing and annotation.</title>
        <authorList>
            <consortium name="The Broad Institute Genomics Platform"/>
            <consortium name="The Broad Institute Genome Sequencing Center for Infectious Disease"/>
            <person name="Wu L."/>
            <person name="Ma J."/>
        </authorList>
    </citation>
    <scope>NUCLEOTIDE SEQUENCE [LARGE SCALE GENOMIC DNA]</scope>
    <source>
        <strain evidence="10">JCM 3338</strain>
    </source>
</reference>
<feature type="transmembrane region" description="Helical" evidence="8">
    <location>
        <begin position="85"/>
        <end position="104"/>
    </location>
</feature>
<evidence type="ECO:0000256" key="8">
    <source>
        <dbReference type="SAM" id="Phobius"/>
    </source>
</evidence>
<comment type="caution">
    <text evidence="9">The sequence shown here is derived from an EMBL/GenBank/DDBJ whole genome shotgun (WGS) entry which is preliminary data.</text>
</comment>
<dbReference type="InterPro" id="IPR000390">
    <property type="entry name" value="Small_drug/metabolite_transptr"/>
</dbReference>
<proteinExistence type="inferred from homology"/>
<dbReference type="Proteomes" id="UP001597402">
    <property type="component" value="Unassembled WGS sequence"/>
</dbReference>